<gene>
    <name evidence="1" type="ORF">SAMN04488557_0672</name>
</gene>
<dbReference type="InterPro" id="IPR023393">
    <property type="entry name" value="START-like_dom_sf"/>
</dbReference>
<protein>
    <recommendedName>
        <fullName evidence="3">Carbon monoxide dehydrogenase subunit G</fullName>
    </recommendedName>
</protein>
<dbReference type="EMBL" id="FPCH01000001">
    <property type="protein sequence ID" value="SFV27077.1"/>
    <property type="molecule type" value="Genomic_DNA"/>
</dbReference>
<reference evidence="2" key="1">
    <citation type="submission" date="2016-10" db="EMBL/GenBank/DDBJ databases">
        <authorList>
            <person name="Varghese N."/>
            <person name="Submissions S."/>
        </authorList>
    </citation>
    <scope>NUCLEOTIDE SEQUENCE [LARGE SCALE GENOMIC DNA]</scope>
    <source>
        <strain evidence="2">DSM 1565</strain>
    </source>
</reference>
<evidence type="ECO:0008006" key="3">
    <source>
        <dbReference type="Google" id="ProtNLM"/>
    </source>
</evidence>
<dbReference type="STRING" id="51670.SAMN04488557_0672"/>
<keyword evidence="2" id="KW-1185">Reference proteome</keyword>
<dbReference type="CDD" id="cd05018">
    <property type="entry name" value="CoxG"/>
    <property type="match status" value="1"/>
</dbReference>
<dbReference type="Pfam" id="PF06240">
    <property type="entry name" value="COXG"/>
    <property type="match status" value="1"/>
</dbReference>
<dbReference type="OrthoDB" id="9787428at2"/>
<dbReference type="SUPFAM" id="SSF55961">
    <property type="entry name" value="Bet v1-like"/>
    <property type="match status" value="1"/>
</dbReference>
<dbReference type="PANTHER" id="PTHR38588">
    <property type="entry name" value="BLL0334 PROTEIN"/>
    <property type="match status" value="1"/>
</dbReference>
<proteinExistence type="predicted"/>
<dbReference type="Proteomes" id="UP000199423">
    <property type="component" value="Unassembled WGS sequence"/>
</dbReference>
<evidence type="ECO:0000313" key="1">
    <source>
        <dbReference type="EMBL" id="SFV27077.1"/>
    </source>
</evidence>
<organism evidence="1 2">
    <name type="scientific">Hyphomicrobium facile</name>
    <dbReference type="NCBI Taxonomy" id="51670"/>
    <lineage>
        <taxon>Bacteria</taxon>
        <taxon>Pseudomonadati</taxon>
        <taxon>Pseudomonadota</taxon>
        <taxon>Alphaproteobacteria</taxon>
        <taxon>Hyphomicrobiales</taxon>
        <taxon>Hyphomicrobiaceae</taxon>
        <taxon>Hyphomicrobium</taxon>
    </lineage>
</organism>
<dbReference type="RefSeq" id="WP_092864174.1">
    <property type="nucleotide sequence ID" value="NZ_FPCH01000001.1"/>
</dbReference>
<dbReference type="Gene3D" id="3.30.530.20">
    <property type="match status" value="1"/>
</dbReference>
<dbReference type="PANTHER" id="PTHR38588:SF1">
    <property type="entry name" value="BLL0334 PROTEIN"/>
    <property type="match status" value="1"/>
</dbReference>
<name>A0A1I7MXC8_9HYPH</name>
<accession>A0A1I7MXC8</accession>
<sequence>MDITGTYRISARREVVWAALNDPETLARCIPGCKELDAKSPEEMAAKVALKIGPVSATFAGTVRFEDIVAPAGYTLVGQGNGGLAGFAKGRAVVRLTDEGTDTILTYDAKADLAGKIASLGSRLIQSTTRKLADQFFAKFAETLGIASAVSDQSETADAADQEAHST</sequence>
<dbReference type="AlphaFoldDB" id="A0A1I7MXC8"/>
<evidence type="ECO:0000313" key="2">
    <source>
        <dbReference type="Proteomes" id="UP000199423"/>
    </source>
</evidence>
<dbReference type="InterPro" id="IPR010419">
    <property type="entry name" value="CO_DH_gsu"/>
</dbReference>